<dbReference type="Proteomes" id="UP000238164">
    <property type="component" value="Chromosome 1"/>
</dbReference>
<name>A0A2N9JAU2_9ACTN</name>
<dbReference type="AlphaFoldDB" id="A0A2N9JAU2"/>
<evidence type="ECO:0000313" key="2">
    <source>
        <dbReference type="EMBL" id="SPD85272.1"/>
    </source>
</evidence>
<accession>A0A2N9JAU2</accession>
<proteinExistence type="predicted"/>
<gene>
    <name evidence="2" type="ORF">MPLG2_0236</name>
</gene>
<keyword evidence="3" id="KW-1185">Reference proteome</keyword>
<evidence type="ECO:0000313" key="3">
    <source>
        <dbReference type="Proteomes" id="UP000238164"/>
    </source>
</evidence>
<sequence>MAQPLEDHGARPAGVRDAGGHVGEMELSREPAPGLAGDQRVGAPVPGAHRVDGPRGRARAATGLQRAAHVVPSHFHRMLAIVGWRRRTRSLAIADNVRMRAEEPTHDALDPSLWLEASRIVRGPVRLALLAGTPHGSVTRVGDSWRSTYYY</sequence>
<feature type="region of interest" description="Disordered" evidence="1">
    <location>
        <begin position="28"/>
        <end position="57"/>
    </location>
</feature>
<dbReference type="KEGG" id="mgg:MPLG2_0236"/>
<reference evidence="2 3" key="1">
    <citation type="submission" date="2018-02" db="EMBL/GenBank/DDBJ databases">
        <authorList>
            <person name="Cohen D.B."/>
            <person name="Kent A.D."/>
        </authorList>
    </citation>
    <scope>NUCLEOTIDE SEQUENCE [LARGE SCALE GENOMIC DNA]</scope>
    <source>
        <strain evidence="2">1</strain>
    </source>
</reference>
<protein>
    <submittedName>
        <fullName evidence="2">Uncharacterized protein</fullName>
    </submittedName>
</protein>
<evidence type="ECO:0000256" key="1">
    <source>
        <dbReference type="SAM" id="MobiDB-lite"/>
    </source>
</evidence>
<organism evidence="2 3">
    <name type="scientific">Micropruina glycogenica</name>
    <dbReference type="NCBI Taxonomy" id="75385"/>
    <lineage>
        <taxon>Bacteria</taxon>
        <taxon>Bacillati</taxon>
        <taxon>Actinomycetota</taxon>
        <taxon>Actinomycetes</taxon>
        <taxon>Propionibacteriales</taxon>
        <taxon>Nocardioidaceae</taxon>
        <taxon>Micropruina</taxon>
    </lineage>
</organism>
<dbReference type="EMBL" id="LT985188">
    <property type="protein sequence ID" value="SPD85272.1"/>
    <property type="molecule type" value="Genomic_DNA"/>
</dbReference>